<reference evidence="1 2" key="1">
    <citation type="submission" date="2020-07" db="EMBL/GenBank/DDBJ databases">
        <authorList>
            <person name="Feng X."/>
        </authorList>
    </citation>
    <scope>NUCLEOTIDE SEQUENCE [LARGE SCALE GENOMIC DNA]</scope>
    <source>
        <strain evidence="1 2">JCM23202</strain>
    </source>
</reference>
<keyword evidence="2" id="KW-1185">Reference proteome</keyword>
<dbReference type="Proteomes" id="UP000526501">
    <property type="component" value="Unassembled WGS sequence"/>
</dbReference>
<sequence length="305" mass="35477">MDCEQTAVKDSVFESIDEASWQARAETHENVVGPYIDAYRYRRSSRTKHPVHDFLFAYYQLNRTVMRRWRPDPTQVLQGEAARQFLSDPRYRETEMGVGLDFTAISEKELKRIAWTANLIRAARARPARFNCFGLHEWAMVYKADEIRHETTPLRLSKGEVAKVVENGCIRCSHFDAFRFFTPEARPLNELQPQKEDRDSYEQFGCIHFNMDLYRWSYKGSPWIGSDLMRDCFLLALDARELDMRASPYDLSDYGYEAILIETSEGRERYVIEQKRIHDAGQVLAGRLLAQCDFVLCQAGVAKVS</sequence>
<dbReference type="EMBL" id="JACHVC010000005">
    <property type="protein sequence ID" value="MBC2604988.1"/>
    <property type="molecule type" value="Genomic_DNA"/>
</dbReference>
<comment type="caution">
    <text evidence="1">The sequence shown here is derived from an EMBL/GenBank/DDBJ whole genome shotgun (WGS) entry which is preliminary data.</text>
</comment>
<proteinExistence type="predicted"/>
<dbReference type="AlphaFoldDB" id="A0A7X1B3J0"/>
<dbReference type="RefSeq" id="WP_185658875.1">
    <property type="nucleotide sequence ID" value="NZ_CAWPOO010000005.1"/>
</dbReference>
<name>A0A7X1B3J0_9BACT</name>
<gene>
    <name evidence="1" type="ORF">H5P27_02920</name>
</gene>
<evidence type="ECO:0000313" key="1">
    <source>
        <dbReference type="EMBL" id="MBC2604988.1"/>
    </source>
</evidence>
<organism evidence="1 2">
    <name type="scientific">Pelagicoccus albus</name>
    <dbReference type="NCBI Taxonomy" id="415222"/>
    <lineage>
        <taxon>Bacteria</taxon>
        <taxon>Pseudomonadati</taxon>
        <taxon>Verrucomicrobiota</taxon>
        <taxon>Opitutia</taxon>
        <taxon>Puniceicoccales</taxon>
        <taxon>Pelagicoccaceae</taxon>
        <taxon>Pelagicoccus</taxon>
    </lineage>
</organism>
<accession>A0A7X1B3J0</accession>
<protein>
    <submittedName>
        <fullName evidence="1">3-methyladenine DNA glycosylase</fullName>
    </submittedName>
</protein>
<evidence type="ECO:0000313" key="2">
    <source>
        <dbReference type="Proteomes" id="UP000526501"/>
    </source>
</evidence>